<evidence type="ECO:0000313" key="2">
    <source>
        <dbReference type="EMBL" id="OES25654.1"/>
    </source>
</evidence>
<keyword evidence="4" id="KW-1185">Reference proteome</keyword>
<protein>
    <submittedName>
        <fullName evidence="1">Uncharacterized protein</fullName>
    </submittedName>
</protein>
<dbReference type="PATRIC" id="fig|28108.61.peg.4455"/>
<reference evidence="1 3" key="1">
    <citation type="submission" date="2015-12" db="EMBL/GenBank/DDBJ databases">
        <authorList>
            <person name="Shamseldin A."/>
            <person name="Moawad H."/>
            <person name="Abd El-Rahim W.M."/>
            <person name="Sadowsky M.J."/>
        </authorList>
    </citation>
    <scope>NUCLEOTIDE SEQUENCE [LARGE SCALE GENOMIC DNA]</scope>
    <source>
        <strain evidence="1 3">D7</strain>
    </source>
</reference>
<evidence type="ECO:0000313" key="4">
    <source>
        <dbReference type="Proteomes" id="UP000095392"/>
    </source>
</evidence>
<organism evidence="1 3">
    <name type="scientific">Alteromonas macleodii</name>
    <name type="common">Pseudoalteromonas macleodii</name>
    <dbReference type="NCBI Taxonomy" id="28108"/>
    <lineage>
        <taxon>Bacteria</taxon>
        <taxon>Pseudomonadati</taxon>
        <taxon>Pseudomonadota</taxon>
        <taxon>Gammaproteobacteria</taxon>
        <taxon>Alteromonadales</taxon>
        <taxon>Alteromonadaceae</taxon>
        <taxon>Alteromonas/Salinimonas group</taxon>
        <taxon>Alteromonas</taxon>
    </lineage>
</organism>
<dbReference type="OrthoDB" id="9860591at2"/>
<dbReference type="Proteomes" id="UP000095392">
    <property type="component" value="Unassembled WGS sequence"/>
</dbReference>
<sequence length="68" mass="7648">MAALKRKQNWPLGVDKGKRVLMQTSSGQLQMLGHCVGDYFYTPDIGVDKWEVWKLSDLTPVPALETAK</sequence>
<dbReference type="EMBL" id="MIPY01000041">
    <property type="protein sequence ID" value="OES25654.1"/>
    <property type="molecule type" value="Genomic_DNA"/>
</dbReference>
<proteinExistence type="predicted"/>
<gene>
    <name evidence="1" type="ORF">AVL55_10530</name>
    <name evidence="2" type="ORF">BFV95_4336</name>
</gene>
<reference evidence="2 4" key="2">
    <citation type="submission" date="2016-09" db="EMBL/GenBank/DDBJ databases">
        <title>Draft Genome Sequence of four Alteromonas macleodii strains isolated from copper coupons and grown long-term at elevated copper levels.</title>
        <authorList>
            <person name="Cusick K."/>
            <person name="Dale J."/>
            <person name="Little B."/>
            <person name="Biffinger J."/>
        </authorList>
    </citation>
    <scope>NUCLEOTIDE SEQUENCE [LARGE SCALE GENOMIC DNA]</scope>
    <source>
        <strain evidence="2 4">KCP01</strain>
    </source>
</reference>
<evidence type="ECO:0000313" key="1">
    <source>
        <dbReference type="EMBL" id="AMJ98568.1"/>
    </source>
</evidence>
<dbReference type="Proteomes" id="UP000063991">
    <property type="component" value="Chromosome"/>
</dbReference>
<dbReference type="RefSeq" id="WP_061095106.1">
    <property type="nucleotide sequence ID" value="NZ_CP014323.1"/>
</dbReference>
<dbReference type="AlphaFoldDB" id="A0A126Q2A7"/>
<accession>A0A126Q2A7</accession>
<name>A0A126Q2A7_ALTMA</name>
<evidence type="ECO:0000313" key="3">
    <source>
        <dbReference type="Proteomes" id="UP000063991"/>
    </source>
</evidence>
<dbReference type="EMBL" id="CP014323">
    <property type="protein sequence ID" value="AMJ98568.1"/>
    <property type="molecule type" value="Genomic_DNA"/>
</dbReference>